<dbReference type="AlphaFoldDB" id="A0A7D4TNW3"/>
<dbReference type="Proteomes" id="UP000505355">
    <property type="component" value="Chromosome"/>
</dbReference>
<evidence type="ECO:0000313" key="2">
    <source>
        <dbReference type="Proteomes" id="UP000505355"/>
    </source>
</evidence>
<accession>A0A7D4TNW3</accession>
<proteinExistence type="predicted"/>
<protein>
    <submittedName>
        <fullName evidence="1">Uncharacterized protein</fullName>
    </submittedName>
</protein>
<gene>
    <name evidence="1" type="ORF">HQ865_16820</name>
</gene>
<dbReference type="RefSeq" id="WP_173416014.1">
    <property type="nucleotide sequence ID" value="NZ_CP054139.1"/>
</dbReference>
<name>A0A7D4TNW3_9SPHI</name>
<dbReference type="EMBL" id="CP054139">
    <property type="protein sequence ID" value="QKJ31353.1"/>
    <property type="molecule type" value="Genomic_DNA"/>
</dbReference>
<sequence length="83" mass="9232">MSELEVLSTIATNAIHHLRAKTLSSGQPFMININGLPKDQCYLEFPDNSIQLVAYQTGKSDFATIKKLSPADSERLKRRIGLV</sequence>
<reference evidence="1 2" key="1">
    <citation type="submission" date="2020-05" db="EMBL/GenBank/DDBJ databases">
        <title>Mucilaginibacter mali sp. nov.</title>
        <authorList>
            <person name="Kim H.S."/>
            <person name="Lee K.C."/>
            <person name="Suh M.K."/>
            <person name="Kim J.-S."/>
            <person name="Han K.-I."/>
            <person name="Eom M.K."/>
            <person name="Shin Y.K."/>
            <person name="Lee J.-S."/>
        </authorList>
    </citation>
    <scope>NUCLEOTIDE SEQUENCE [LARGE SCALE GENOMIC DNA]</scope>
    <source>
        <strain evidence="1 2">G2-14</strain>
    </source>
</reference>
<dbReference type="KEGG" id="mmab:HQ865_16820"/>
<keyword evidence="2" id="KW-1185">Reference proteome</keyword>
<organism evidence="1 2">
    <name type="scientific">Mucilaginibacter mali</name>
    <dbReference type="NCBI Taxonomy" id="2740462"/>
    <lineage>
        <taxon>Bacteria</taxon>
        <taxon>Pseudomonadati</taxon>
        <taxon>Bacteroidota</taxon>
        <taxon>Sphingobacteriia</taxon>
        <taxon>Sphingobacteriales</taxon>
        <taxon>Sphingobacteriaceae</taxon>
        <taxon>Mucilaginibacter</taxon>
    </lineage>
</organism>
<evidence type="ECO:0000313" key="1">
    <source>
        <dbReference type="EMBL" id="QKJ31353.1"/>
    </source>
</evidence>